<feature type="chain" id="PRO_5007891487" description="Glutathione hydrolase" evidence="5">
    <location>
        <begin position="25"/>
        <end position="616"/>
    </location>
</feature>
<feature type="binding site" evidence="2">
    <location>
        <position position="436"/>
    </location>
    <ligand>
        <name>L-glutamate</name>
        <dbReference type="ChEBI" id="CHEBI:29985"/>
    </ligand>
</feature>
<dbReference type="InterPro" id="IPR029055">
    <property type="entry name" value="Ntn_hydrolases_N"/>
</dbReference>
<keyword evidence="7" id="KW-1185">Reference proteome</keyword>
<evidence type="ECO:0000256" key="4">
    <source>
        <dbReference type="SAM" id="MobiDB-lite"/>
    </source>
</evidence>
<evidence type="ECO:0000256" key="2">
    <source>
        <dbReference type="PIRSR" id="PIRSR600101-2"/>
    </source>
</evidence>
<dbReference type="EMBL" id="AZHD01000014">
    <property type="protein sequence ID" value="OAA57481.1"/>
    <property type="molecule type" value="Genomic_DNA"/>
</dbReference>
<evidence type="ECO:0000256" key="5">
    <source>
        <dbReference type="SAM" id="SignalP"/>
    </source>
</evidence>
<dbReference type="SUPFAM" id="SSF56235">
    <property type="entry name" value="N-terminal nucleophile aminohydrolases (Ntn hydrolases)"/>
    <property type="match status" value="2"/>
</dbReference>
<dbReference type="GO" id="GO:0036374">
    <property type="term" value="F:glutathione hydrolase activity"/>
    <property type="evidence" value="ECO:0007669"/>
    <property type="project" value="UniProtKB-UniRule"/>
</dbReference>
<dbReference type="InterPro" id="IPR043137">
    <property type="entry name" value="GGT_ssub_C"/>
</dbReference>
<dbReference type="InterPro" id="IPR043138">
    <property type="entry name" value="GGT_lsub"/>
</dbReference>
<dbReference type="Gene3D" id="3.60.20.40">
    <property type="match status" value="1"/>
</dbReference>
<feature type="binding site" evidence="2">
    <location>
        <begin position="464"/>
        <end position="465"/>
    </location>
    <ligand>
        <name>L-glutamate</name>
        <dbReference type="ChEBI" id="CHEBI:29985"/>
    </ligand>
</feature>
<feature type="compositionally biased region" description="Acidic residues" evidence="4">
    <location>
        <begin position="475"/>
        <end position="491"/>
    </location>
</feature>
<feature type="binding site" evidence="2">
    <location>
        <position position="117"/>
    </location>
    <ligand>
        <name>L-glutamate</name>
        <dbReference type="ChEBI" id="CHEBI:29985"/>
    </ligand>
</feature>
<evidence type="ECO:0000256" key="3">
    <source>
        <dbReference type="RuleBase" id="RU368068"/>
    </source>
</evidence>
<dbReference type="GO" id="GO:0006751">
    <property type="term" value="P:glutathione catabolic process"/>
    <property type="evidence" value="ECO:0007669"/>
    <property type="project" value="UniProtKB-UniRule"/>
</dbReference>
<keyword evidence="3" id="KW-0378">Hydrolase</keyword>
<dbReference type="Proteomes" id="UP000076874">
    <property type="component" value="Unassembled WGS sequence"/>
</dbReference>
<keyword evidence="3" id="KW-0808">Transferase</keyword>
<evidence type="ECO:0000313" key="7">
    <source>
        <dbReference type="Proteomes" id="UP000076874"/>
    </source>
</evidence>
<dbReference type="STRING" id="1081102.A0A167QBG8"/>
<gene>
    <name evidence="6" type="ORF">SPI_07140</name>
</gene>
<proteinExistence type="predicted"/>
<feature type="binding site" evidence="2">
    <location>
        <position position="519"/>
    </location>
    <ligand>
        <name>L-glutamate</name>
        <dbReference type="ChEBI" id="CHEBI:29985"/>
    </ligand>
</feature>
<comment type="catalytic activity">
    <reaction evidence="3">
        <text>an N-terminal (5-L-glutamyl)-[peptide] + an alpha-amino acid = 5-L-glutamyl amino acid + an N-terminal L-alpha-aminoacyl-[peptide]</text>
        <dbReference type="Rhea" id="RHEA:23904"/>
        <dbReference type="Rhea" id="RHEA-COMP:9780"/>
        <dbReference type="Rhea" id="RHEA-COMP:9795"/>
        <dbReference type="ChEBI" id="CHEBI:77644"/>
        <dbReference type="ChEBI" id="CHEBI:78597"/>
        <dbReference type="ChEBI" id="CHEBI:78599"/>
        <dbReference type="ChEBI" id="CHEBI:78608"/>
        <dbReference type="EC" id="2.3.2.2"/>
    </reaction>
</comment>
<comment type="function">
    <text evidence="3">Cleaves the gamma-glutamyl peptide bond of glutathione and glutathione conjugates.</text>
</comment>
<protein>
    <recommendedName>
        <fullName evidence="3">Glutathione hydrolase</fullName>
        <ecNumber evidence="3">2.3.2.2</ecNumber>
        <ecNumber evidence="3">3.4.19.13</ecNumber>
    </recommendedName>
    <alternativeName>
        <fullName evidence="3">Gamma-glutamyltransferase</fullName>
    </alternativeName>
    <alternativeName>
        <fullName evidence="3">Gamma-glutamyltranspeptidase</fullName>
    </alternativeName>
</protein>
<comment type="pathway">
    <text evidence="3">Sulfur metabolism; glutathione metabolism.</text>
</comment>
<dbReference type="PANTHER" id="PTHR11686">
    <property type="entry name" value="GAMMA GLUTAMYL TRANSPEPTIDASE"/>
    <property type="match status" value="1"/>
</dbReference>
<feature type="region of interest" description="Disordered" evidence="4">
    <location>
        <begin position="470"/>
        <end position="507"/>
    </location>
</feature>
<feature type="binding site" evidence="2">
    <location>
        <begin position="412"/>
        <end position="414"/>
    </location>
    <ligand>
        <name>L-glutamate</name>
        <dbReference type="ChEBI" id="CHEBI:29985"/>
    </ligand>
</feature>
<dbReference type="GO" id="GO:0005886">
    <property type="term" value="C:plasma membrane"/>
    <property type="evidence" value="ECO:0007669"/>
    <property type="project" value="TreeGrafter"/>
</dbReference>
<dbReference type="InterPro" id="IPR000101">
    <property type="entry name" value="GGT_peptidase"/>
</dbReference>
<comment type="caution">
    <text evidence="6">The sequence shown here is derived from an EMBL/GenBank/DDBJ whole genome shotgun (WGS) entry which is preliminary data.</text>
</comment>
<evidence type="ECO:0000256" key="1">
    <source>
        <dbReference type="PIRSR" id="PIRSR600101-1"/>
    </source>
</evidence>
<dbReference type="PRINTS" id="PR01210">
    <property type="entry name" value="GGTRANSPTASE"/>
</dbReference>
<feature type="signal peptide" evidence="5">
    <location>
        <begin position="1"/>
        <end position="24"/>
    </location>
</feature>
<dbReference type="UniPathway" id="UPA00204"/>
<dbReference type="EC" id="3.4.19.13" evidence="3"/>
<dbReference type="PANTHER" id="PTHR11686:SF62">
    <property type="entry name" value="GLUTATHIONE HYDROLASE"/>
    <property type="match status" value="1"/>
</dbReference>
<name>A0A167QBG8_9HYPO</name>
<accession>A0A167QBG8</accession>
<dbReference type="OrthoDB" id="1081007at2759"/>
<reference evidence="6 7" key="1">
    <citation type="journal article" date="2016" name="Genome Biol. Evol.">
        <title>Divergent and convergent evolution of fungal pathogenicity.</title>
        <authorList>
            <person name="Shang Y."/>
            <person name="Xiao G."/>
            <person name="Zheng P."/>
            <person name="Cen K."/>
            <person name="Zhan S."/>
            <person name="Wang C."/>
        </authorList>
    </citation>
    <scope>NUCLEOTIDE SEQUENCE [LARGE SCALE GENOMIC DNA]</scope>
    <source>
        <strain evidence="6 7">RCEF 264</strain>
    </source>
</reference>
<dbReference type="Gene3D" id="1.10.246.130">
    <property type="match status" value="1"/>
</dbReference>
<evidence type="ECO:0000313" key="6">
    <source>
        <dbReference type="EMBL" id="OAA57481.1"/>
    </source>
</evidence>
<dbReference type="EC" id="2.3.2.2" evidence="3"/>
<keyword evidence="3" id="KW-0012">Acyltransferase</keyword>
<comment type="catalytic activity">
    <reaction evidence="3">
        <text>an S-substituted glutathione + H2O = an S-substituted L-cysteinylglycine + L-glutamate</text>
        <dbReference type="Rhea" id="RHEA:59468"/>
        <dbReference type="ChEBI" id="CHEBI:15377"/>
        <dbReference type="ChEBI" id="CHEBI:29985"/>
        <dbReference type="ChEBI" id="CHEBI:90779"/>
        <dbReference type="ChEBI" id="CHEBI:143103"/>
        <dbReference type="EC" id="3.4.19.13"/>
    </reaction>
</comment>
<dbReference type="AlphaFoldDB" id="A0A167QBG8"/>
<sequence>MRSPSFSRDWLLLLLASEARLALARPPLQQPLQDVSHLSAGADSGHVYGSHGAVACESTICSKIGVDLMRQGGTAADALVGTTLCVGVVGMYHSGIGGGGFMLVRDAQGNYECVDYRETAPAAAYENMYDGNIVGSVFGGLAVAVPGELRGLAYLHEKHGALPWETVVLPAVHVARNGFRVSEDLVRYMDSAMSMGGTFLVDDPVWAVDFAPNGRLVQLGDIITRKRYANTLEAIAKKGINDFYEGAMAKAMVELIRDRNGSMTLDDYRRYTIQVRPAVSTVFRGRRLFSTGAPSSGAVALSVLKTMEQFPPADSDEHINLTTHRFDEALRFGYAARSHLGDPAYVKGAAAFEADLLSTQRAAANRRKIRDDTTLPVEAYDPAGTYVASPGHGTSHVVATDRSGMAVSSTTTINTLFGSLLMTADSGIILNNEMNDFSIPGADNEFGYPPSPANFIRGGKRPLSSITPLMAETLPGDDDDDDDDDDNDDNGVVDNGGSSTEWSAKRPGQLHLVTGAAGGSRILSATVQVAWHVLEHGRSMAAALAAPRLHDQLIPNRVTFETHFDNGTVASMAARGHDVLWTTRLESAAQGIRVLADGRFEAAGEPRQHNSGGEVF</sequence>
<organism evidence="6 7">
    <name type="scientific">Niveomyces insectorum RCEF 264</name>
    <dbReference type="NCBI Taxonomy" id="1081102"/>
    <lineage>
        <taxon>Eukaryota</taxon>
        <taxon>Fungi</taxon>
        <taxon>Dikarya</taxon>
        <taxon>Ascomycota</taxon>
        <taxon>Pezizomycotina</taxon>
        <taxon>Sordariomycetes</taxon>
        <taxon>Hypocreomycetidae</taxon>
        <taxon>Hypocreales</taxon>
        <taxon>Cordycipitaceae</taxon>
        <taxon>Niveomyces</taxon>
    </lineage>
</organism>
<dbReference type="Pfam" id="PF01019">
    <property type="entry name" value="G_glu_transpept"/>
    <property type="match status" value="2"/>
</dbReference>
<comment type="catalytic activity">
    <reaction evidence="3">
        <text>glutathione + H2O = L-cysteinylglycine + L-glutamate</text>
        <dbReference type="Rhea" id="RHEA:28807"/>
        <dbReference type="ChEBI" id="CHEBI:15377"/>
        <dbReference type="ChEBI" id="CHEBI:29985"/>
        <dbReference type="ChEBI" id="CHEBI:57925"/>
        <dbReference type="ChEBI" id="CHEBI:61694"/>
        <dbReference type="EC" id="3.4.19.13"/>
    </reaction>
</comment>
<keyword evidence="5" id="KW-0732">Signal</keyword>
<dbReference type="GO" id="GO:0103068">
    <property type="term" value="F:leukotriene C4 gamma-glutamyl transferase activity"/>
    <property type="evidence" value="ECO:0007669"/>
    <property type="project" value="UniProtKB-EC"/>
</dbReference>
<feature type="active site" description="Nucleophile" evidence="1">
    <location>
        <position position="394"/>
    </location>
</feature>